<keyword evidence="3" id="KW-0963">Cytoplasm</keyword>
<evidence type="ECO:0000256" key="1">
    <source>
        <dbReference type="ARBA" id="ARBA00004496"/>
    </source>
</evidence>
<comment type="subcellular location">
    <subcellularLocation>
        <location evidence="1">Cytoplasm</location>
    </subcellularLocation>
</comment>
<dbReference type="EMBL" id="MU854488">
    <property type="protein sequence ID" value="KAK4034234.1"/>
    <property type="molecule type" value="Genomic_DNA"/>
</dbReference>
<dbReference type="GO" id="GO:0005634">
    <property type="term" value="C:nucleus"/>
    <property type="evidence" value="ECO:0007669"/>
    <property type="project" value="TreeGrafter"/>
</dbReference>
<evidence type="ECO:0000256" key="7">
    <source>
        <dbReference type="SAM" id="MobiDB-lite"/>
    </source>
</evidence>
<dbReference type="PANTHER" id="PTHR11259">
    <property type="entry name" value="RAS-RELATED GTP BINDING RAG/GTR YEAST"/>
    <property type="match status" value="1"/>
</dbReference>
<dbReference type="FunFam" id="3.40.50.300:FF:002028">
    <property type="entry name" value="Related to GTR1-GTP-binding protein"/>
    <property type="match status" value="1"/>
</dbReference>
<dbReference type="CDD" id="cd11384">
    <property type="entry name" value="RagA_like"/>
    <property type="match status" value="1"/>
</dbReference>
<evidence type="ECO:0000256" key="3">
    <source>
        <dbReference type="ARBA" id="ARBA00022490"/>
    </source>
</evidence>
<dbReference type="GO" id="GO:1904263">
    <property type="term" value="P:positive regulation of TORC1 signaling"/>
    <property type="evidence" value="ECO:0007669"/>
    <property type="project" value="TreeGrafter"/>
</dbReference>
<protein>
    <recommendedName>
        <fullName evidence="6">GTP-binding protein</fullName>
    </recommendedName>
</protein>
<dbReference type="InterPro" id="IPR027417">
    <property type="entry name" value="P-loop_NTPase"/>
</dbReference>
<dbReference type="InterPro" id="IPR039397">
    <property type="entry name" value="RagA/B"/>
</dbReference>
<dbReference type="GO" id="GO:0003924">
    <property type="term" value="F:GTPase activity"/>
    <property type="evidence" value="ECO:0007669"/>
    <property type="project" value="UniProtKB-UniRule"/>
</dbReference>
<dbReference type="FunFam" id="3.30.450.190:FF:000002">
    <property type="entry name" value="Ras-related GTP-binding protein A"/>
    <property type="match status" value="1"/>
</dbReference>
<comment type="function">
    <text evidence="6">GTPase involved in activation of the TORC1 signaling pathway, which promotes growth and represses autophagy in nutrient-rich conditions.</text>
</comment>
<proteinExistence type="inferred from homology"/>
<dbReference type="GO" id="GO:0005525">
    <property type="term" value="F:GTP binding"/>
    <property type="evidence" value="ECO:0007669"/>
    <property type="project" value="UniProtKB-UniRule"/>
</dbReference>
<comment type="similarity">
    <text evidence="2 6">Belongs to the GTR/RAG GTP-binding protein family.</text>
</comment>
<keyword evidence="5 6" id="KW-0342">GTP-binding</keyword>
<keyword evidence="4 6" id="KW-0547">Nucleotide-binding</keyword>
<feature type="region of interest" description="Disordered" evidence="7">
    <location>
        <begin position="182"/>
        <end position="210"/>
    </location>
</feature>
<dbReference type="GO" id="GO:0010507">
    <property type="term" value="P:negative regulation of autophagy"/>
    <property type="evidence" value="ECO:0007669"/>
    <property type="project" value="TreeGrafter"/>
</dbReference>
<dbReference type="GO" id="GO:0000329">
    <property type="term" value="C:fungal-type vacuole membrane"/>
    <property type="evidence" value="ECO:0007669"/>
    <property type="project" value="TreeGrafter"/>
</dbReference>
<gene>
    <name evidence="8" type="ORF">C8A01DRAFT_18918</name>
</gene>
<keyword evidence="9" id="KW-1185">Reference proteome</keyword>
<evidence type="ECO:0000313" key="9">
    <source>
        <dbReference type="Proteomes" id="UP001303115"/>
    </source>
</evidence>
<evidence type="ECO:0000256" key="4">
    <source>
        <dbReference type="ARBA" id="ARBA00022741"/>
    </source>
</evidence>
<comment type="caution">
    <text evidence="8">The sequence shown here is derived from an EMBL/GenBank/DDBJ whole genome shotgun (WGS) entry which is preliminary data.</text>
</comment>
<evidence type="ECO:0000256" key="2">
    <source>
        <dbReference type="ARBA" id="ARBA00007756"/>
    </source>
</evidence>
<evidence type="ECO:0000256" key="5">
    <source>
        <dbReference type="ARBA" id="ARBA00023134"/>
    </source>
</evidence>
<dbReference type="InterPro" id="IPR006762">
    <property type="entry name" value="Gtr1_RagA"/>
</dbReference>
<dbReference type="GO" id="GO:1990131">
    <property type="term" value="C:Gtr1-Gtr2 GTPase complex"/>
    <property type="evidence" value="ECO:0007669"/>
    <property type="project" value="UniProtKB-UniRule"/>
</dbReference>
<organism evidence="8 9">
    <name type="scientific">Parachaetomium inaequale</name>
    <dbReference type="NCBI Taxonomy" id="2588326"/>
    <lineage>
        <taxon>Eukaryota</taxon>
        <taxon>Fungi</taxon>
        <taxon>Dikarya</taxon>
        <taxon>Ascomycota</taxon>
        <taxon>Pezizomycotina</taxon>
        <taxon>Sordariomycetes</taxon>
        <taxon>Sordariomycetidae</taxon>
        <taxon>Sordariales</taxon>
        <taxon>Chaetomiaceae</taxon>
        <taxon>Parachaetomium</taxon>
    </lineage>
</organism>
<accession>A0AAN6P9J0</accession>
<dbReference type="GO" id="GO:0009267">
    <property type="term" value="P:cellular response to starvation"/>
    <property type="evidence" value="ECO:0007669"/>
    <property type="project" value="TreeGrafter"/>
</dbReference>
<dbReference type="Proteomes" id="UP001303115">
    <property type="component" value="Unassembled WGS sequence"/>
</dbReference>
<name>A0AAN6P9J0_9PEZI</name>
<dbReference type="AlphaFoldDB" id="A0AAN6P9J0"/>
<dbReference type="Gene3D" id="3.30.450.190">
    <property type="match status" value="1"/>
</dbReference>
<evidence type="ECO:0000313" key="8">
    <source>
        <dbReference type="EMBL" id="KAK4034234.1"/>
    </source>
</evidence>
<evidence type="ECO:0000256" key="6">
    <source>
        <dbReference type="RuleBase" id="RU367014"/>
    </source>
</evidence>
<sequence>MGASPAAVAGGDPMGVSAAAHAQLKKVKKQKVLLMGKSGSGKSSMRSIIFSNYLARDTRRLGATIDIDLSHVKFLGNLTLNLWDCGGQEAFMENYLSQQRAHVFSNVGVLIYVFDIESRDVERDLATYVNIISALVQYSREAKIFVLIHKMDLIQPMTREDVFDHRATLVRRKTAEAVAIVHKQKPEQGQQQQSSPSPTPTPSSSTTTTEPPLNLQLFATSIWDQSLYKAWASIIHDLVPNLAVIETQLASLGLAIDADEILLFERTSFLVVSKWTSPEGERNPYGDRFERMSNILKSWKHTCSKYTGTPRNAEQFSDFEYKMGATFSMFATKFTTNTYILVCMPPGEARFNSAKLNVAAARPWFKFLDGPVVSAQQAGGGGAAAGMGTPDS</sequence>
<dbReference type="SUPFAM" id="SSF52540">
    <property type="entry name" value="P-loop containing nucleoside triphosphate hydrolases"/>
    <property type="match status" value="1"/>
</dbReference>
<feature type="compositionally biased region" description="Low complexity" evidence="7">
    <location>
        <begin position="190"/>
        <end position="210"/>
    </location>
</feature>
<reference evidence="9" key="1">
    <citation type="journal article" date="2023" name="Mol. Phylogenet. Evol.">
        <title>Genome-scale phylogeny and comparative genomics of the fungal order Sordariales.</title>
        <authorList>
            <person name="Hensen N."/>
            <person name="Bonometti L."/>
            <person name="Westerberg I."/>
            <person name="Brannstrom I.O."/>
            <person name="Guillou S."/>
            <person name="Cros-Aarteil S."/>
            <person name="Calhoun S."/>
            <person name="Haridas S."/>
            <person name="Kuo A."/>
            <person name="Mondo S."/>
            <person name="Pangilinan J."/>
            <person name="Riley R."/>
            <person name="LaButti K."/>
            <person name="Andreopoulos B."/>
            <person name="Lipzen A."/>
            <person name="Chen C."/>
            <person name="Yan M."/>
            <person name="Daum C."/>
            <person name="Ng V."/>
            <person name="Clum A."/>
            <person name="Steindorff A."/>
            <person name="Ohm R.A."/>
            <person name="Martin F."/>
            <person name="Silar P."/>
            <person name="Natvig D.O."/>
            <person name="Lalanne C."/>
            <person name="Gautier V."/>
            <person name="Ament-Velasquez S.L."/>
            <person name="Kruys A."/>
            <person name="Hutchinson M.I."/>
            <person name="Powell A.J."/>
            <person name="Barry K."/>
            <person name="Miller A.N."/>
            <person name="Grigoriev I.V."/>
            <person name="Debuchy R."/>
            <person name="Gladieux P."/>
            <person name="Hiltunen Thoren M."/>
            <person name="Johannesson H."/>
        </authorList>
    </citation>
    <scope>NUCLEOTIDE SEQUENCE [LARGE SCALE GENOMIC DNA]</scope>
    <source>
        <strain evidence="9">CBS 284.82</strain>
    </source>
</reference>
<dbReference type="Pfam" id="PF04670">
    <property type="entry name" value="Gtr1_RagA"/>
    <property type="match status" value="1"/>
</dbReference>
<dbReference type="Gene3D" id="3.40.50.300">
    <property type="entry name" value="P-loop containing nucleotide triphosphate hydrolases"/>
    <property type="match status" value="1"/>
</dbReference>
<comment type="subunit">
    <text evidence="6">Component of the GSE complex.</text>
</comment>
<dbReference type="PANTHER" id="PTHR11259:SF1">
    <property type="entry name" value="RAS-RELATED GTP-BINDING PROTEIN"/>
    <property type="match status" value="1"/>
</dbReference>